<dbReference type="Proteomes" id="UP000758603">
    <property type="component" value="Unassembled WGS sequence"/>
</dbReference>
<keyword evidence="1" id="KW-0472">Membrane</keyword>
<dbReference type="AlphaFoldDB" id="A0A9P8RJJ7"/>
<evidence type="ECO:0000256" key="1">
    <source>
        <dbReference type="SAM" id="Phobius"/>
    </source>
</evidence>
<dbReference type="EMBL" id="JAGPXC010000011">
    <property type="protein sequence ID" value="KAH6645271.1"/>
    <property type="molecule type" value="Genomic_DNA"/>
</dbReference>
<evidence type="ECO:0000313" key="2">
    <source>
        <dbReference type="EMBL" id="KAH6645271.1"/>
    </source>
</evidence>
<reference evidence="2" key="1">
    <citation type="journal article" date="2021" name="Nat. Commun.">
        <title>Genetic determinants of endophytism in the Arabidopsis root mycobiome.</title>
        <authorList>
            <person name="Mesny F."/>
            <person name="Miyauchi S."/>
            <person name="Thiergart T."/>
            <person name="Pickel B."/>
            <person name="Atanasova L."/>
            <person name="Karlsson M."/>
            <person name="Huettel B."/>
            <person name="Barry K.W."/>
            <person name="Haridas S."/>
            <person name="Chen C."/>
            <person name="Bauer D."/>
            <person name="Andreopoulos W."/>
            <person name="Pangilinan J."/>
            <person name="LaButti K."/>
            <person name="Riley R."/>
            <person name="Lipzen A."/>
            <person name="Clum A."/>
            <person name="Drula E."/>
            <person name="Henrissat B."/>
            <person name="Kohler A."/>
            <person name="Grigoriev I.V."/>
            <person name="Martin F.M."/>
            <person name="Hacquard S."/>
        </authorList>
    </citation>
    <scope>NUCLEOTIDE SEQUENCE</scope>
    <source>
        <strain evidence="2">MPI-SDFR-AT-0073</strain>
    </source>
</reference>
<evidence type="ECO:0000313" key="3">
    <source>
        <dbReference type="Proteomes" id="UP000758603"/>
    </source>
</evidence>
<keyword evidence="1" id="KW-0812">Transmembrane</keyword>
<comment type="caution">
    <text evidence="2">The sequence shown here is derived from an EMBL/GenBank/DDBJ whole genome shotgun (WGS) entry which is preliminary data.</text>
</comment>
<organism evidence="2 3">
    <name type="scientific">Truncatella angustata</name>
    <dbReference type="NCBI Taxonomy" id="152316"/>
    <lineage>
        <taxon>Eukaryota</taxon>
        <taxon>Fungi</taxon>
        <taxon>Dikarya</taxon>
        <taxon>Ascomycota</taxon>
        <taxon>Pezizomycotina</taxon>
        <taxon>Sordariomycetes</taxon>
        <taxon>Xylariomycetidae</taxon>
        <taxon>Amphisphaeriales</taxon>
        <taxon>Sporocadaceae</taxon>
        <taxon>Truncatella</taxon>
    </lineage>
</organism>
<sequence length="110" mass="12422">MSFVRLGDSQYCARYLCSIALFMLNFCNALHVYGILDFTPTSRFTLSVADSFVLVTAGMRSITKDKQRCARHLGVAHCKGWARDAVEACQKYPTMLAIFELEQTSHHELP</sequence>
<accession>A0A9P8RJJ7</accession>
<dbReference type="GeneID" id="70123764"/>
<protein>
    <submittedName>
        <fullName evidence="2">Uncharacterized protein</fullName>
    </submittedName>
</protein>
<dbReference type="RefSeq" id="XP_045951785.1">
    <property type="nucleotide sequence ID" value="XM_046094871.1"/>
</dbReference>
<name>A0A9P8RJJ7_9PEZI</name>
<keyword evidence="3" id="KW-1185">Reference proteome</keyword>
<keyword evidence="1" id="KW-1133">Transmembrane helix</keyword>
<gene>
    <name evidence="2" type="ORF">BKA67DRAFT_109039</name>
</gene>
<proteinExistence type="predicted"/>
<feature type="transmembrane region" description="Helical" evidence="1">
    <location>
        <begin position="12"/>
        <end position="36"/>
    </location>
</feature>